<dbReference type="AlphaFoldDB" id="A0A090MYR8"/>
<dbReference type="CTD" id="36380024"/>
<dbReference type="Pfam" id="PF05195">
    <property type="entry name" value="AMP_N"/>
    <property type="match status" value="1"/>
</dbReference>
<dbReference type="OrthoDB" id="4215474at2759"/>
<reference evidence="9" key="2">
    <citation type="submission" date="2020-12" db="UniProtKB">
        <authorList>
            <consortium name="WormBaseParasite"/>
        </authorList>
    </citation>
    <scope>IDENTIFICATION</scope>
</reference>
<evidence type="ECO:0000256" key="3">
    <source>
        <dbReference type="ARBA" id="ARBA00022723"/>
    </source>
</evidence>
<evidence type="ECO:0000313" key="8">
    <source>
        <dbReference type="Proteomes" id="UP000035682"/>
    </source>
</evidence>
<dbReference type="InterPro" id="IPR007865">
    <property type="entry name" value="Aminopep_P_N"/>
</dbReference>
<dbReference type="Proteomes" id="UP000035682">
    <property type="component" value="Unplaced"/>
</dbReference>
<dbReference type="GO" id="GO:0005739">
    <property type="term" value="C:mitochondrion"/>
    <property type="evidence" value="ECO:0007669"/>
    <property type="project" value="TreeGrafter"/>
</dbReference>
<accession>A0A090MYR8</accession>
<dbReference type="Gene3D" id="3.40.350.10">
    <property type="entry name" value="Creatinase/prolidase N-terminal domain"/>
    <property type="match status" value="1"/>
</dbReference>
<dbReference type="GO" id="GO:0030145">
    <property type="term" value="F:manganese ion binding"/>
    <property type="evidence" value="ECO:0007669"/>
    <property type="project" value="InterPro"/>
</dbReference>
<dbReference type="SUPFAM" id="SSF53092">
    <property type="entry name" value="Creatinase/prolidase N-terminal domain"/>
    <property type="match status" value="1"/>
</dbReference>
<evidence type="ECO:0000256" key="1">
    <source>
        <dbReference type="ARBA" id="ARBA00001936"/>
    </source>
</evidence>
<evidence type="ECO:0000313" key="7">
    <source>
        <dbReference type="EMBL" id="CEF67659.1"/>
    </source>
</evidence>
<dbReference type="GO" id="GO:0070006">
    <property type="term" value="F:metalloaminopeptidase activity"/>
    <property type="evidence" value="ECO:0007669"/>
    <property type="project" value="InterPro"/>
</dbReference>
<evidence type="ECO:0000259" key="6">
    <source>
        <dbReference type="SMART" id="SM01011"/>
    </source>
</evidence>
<evidence type="ECO:0000256" key="2">
    <source>
        <dbReference type="ARBA" id="ARBA00008766"/>
    </source>
</evidence>
<keyword evidence="3" id="KW-0479">Metal-binding</keyword>
<dbReference type="PANTHER" id="PTHR43226:SF4">
    <property type="entry name" value="XAA-PRO AMINOPEPTIDASE 3"/>
    <property type="match status" value="1"/>
</dbReference>
<dbReference type="InterPro" id="IPR036005">
    <property type="entry name" value="Creatinase/aminopeptidase-like"/>
</dbReference>
<keyword evidence="8" id="KW-1185">Reference proteome</keyword>
<evidence type="ECO:0000256" key="4">
    <source>
        <dbReference type="ARBA" id="ARBA00022801"/>
    </source>
</evidence>
<gene>
    <name evidence="7 9 10" type="ORF">SRAE_2000232000</name>
</gene>
<dbReference type="STRING" id="34506.A0A090MYR8"/>
<dbReference type="EMBL" id="LN609529">
    <property type="protein sequence ID" value="CEF67659.1"/>
    <property type="molecule type" value="Genomic_DNA"/>
</dbReference>
<keyword evidence="7" id="KW-0645">Protease</keyword>
<proteinExistence type="inferred from homology"/>
<dbReference type="WBParaSite" id="SRAE_2000232000.1">
    <property type="protein sequence ID" value="SRAE_2000232000.1"/>
    <property type="gene ID" value="WBGene00262530"/>
</dbReference>
<evidence type="ECO:0000256" key="5">
    <source>
        <dbReference type="ARBA" id="ARBA00023211"/>
    </source>
</evidence>
<name>A0A090MYR8_STRRB</name>
<dbReference type="GeneID" id="36380024"/>
<comment type="similarity">
    <text evidence="2">Belongs to the peptidase M24B family.</text>
</comment>
<dbReference type="InterPro" id="IPR029149">
    <property type="entry name" value="Creatin/AminoP/Spt16_N"/>
</dbReference>
<comment type="cofactor">
    <cofactor evidence="1">
        <name>Mn(2+)</name>
        <dbReference type="ChEBI" id="CHEBI:29035"/>
    </cofactor>
</comment>
<evidence type="ECO:0000313" key="9">
    <source>
        <dbReference type="WBParaSite" id="SRAE_2000232000.1"/>
    </source>
</evidence>
<dbReference type="WormBase" id="SRAE_2000232000">
    <property type="protein sequence ID" value="SRP07576"/>
    <property type="gene ID" value="WBGene00262530"/>
</dbReference>
<organism evidence="7">
    <name type="scientific">Strongyloides ratti</name>
    <name type="common">Parasitic roundworm</name>
    <dbReference type="NCBI Taxonomy" id="34506"/>
    <lineage>
        <taxon>Eukaryota</taxon>
        <taxon>Metazoa</taxon>
        <taxon>Ecdysozoa</taxon>
        <taxon>Nematoda</taxon>
        <taxon>Chromadorea</taxon>
        <taxon>Rhabditida</taxon>
        <taxon>Tylenchina</taxon>
        <taxon>Panagrolaimomorpha</taxon>
        <taxon>Strongyloidoidea</taxon>
        <taxon>Strongyloididae</taxon>
        <taxon>Strongyloides</taxon>
    </lineage>
</organism>
<dbReference type="OMA" id="DSYFWYL"/>
<dbReference type="SMART" id="SM01011">
    <property type="entry name" value="AMP_N"/>
    <property type="match status" value="1"/>
</dbReference>
<dbReference type="Pfam" id="PF00557">
    <property type="entry name" value="Peptidase_M24"/>
    <property type="match status" value="1"/>
</dbReference>
<keyword evidence="4" id="KW-0378">Hydrolase</keyword>
<dbReference type="InterPro" id="IPR052433">
    <property type="entry name" value="X-Pro_dipept-like"/>
</dbReference>
<evidence type="ECO:0000313" key="10">
    <source>
        <dbReference type="WormBase" id="SRAE_2000232000"/>
    </source>
</evidence>
<dbReference type="SUPFAM" id="SSF55920">
    <property type="entry name" value="Creatinase/aminopeptidase"/>
    <property type="match status" value="1"/>
</dbReference>
<protein>
    <submittedName>
        <fullName evidence="7 9">Probable Xaa-Pro aminopeptidase 3</fullName>
    </submittedName>
</protein>
<feature type="domain" description="Aminopeptidase P N-terminal" evidence="6">
    <location>
        <begin position="17"/>
        <end position="155"/>
    </location>
</feature>
<dbReference type="InterPro" id="IPR000994">
    <property type="entry name" value="Pept_M24"/>
</dbReference>
<dbReference type="GO" id="GO:0006508">
    <property type="term" value="P:proteolysis"/>
    <property type="evidence" value="ECO:0007669"/>
    <property type="project" value="TreeGrafter"/>
</dbReference>
<keyword evidence="5" id="KW-0464">Manganese</keyword>
<reference evidence="7 8" key="1">
    <citation type="submission" date="2014-09" db="EMBL/GenBank/DDBJ databases">
        <authorList>
            <person name="Martin A.A."/>
        </authorList>
    </citation>
    <scope>NUCLEOTIDE SEQUENCE</scope>
    <source>
        <strain evidence="8">ED321</strain>
        <strain evidence="7">ED321 Heterogonic</strain>
    </source>
</reference>
<keyword evidence="7" id="KW-0031">Aminopeptidase</keyword>
<dbReference type="RefSeq" id="XP_024506859.1">
    <property type="nucleotide sequence ID" value="XM_024653377.1"/>
</dbReference>
<dbReference type="Gene3D" id="3.90.230.10">
    <property type="entry name" value="Creatinase/methionine aminopeptidase superfamily"/>
    <property type="match status" value="1"/>
</dbReference>
<dbReference type="PANTHER" id="PTHR43226">
    <property type="entry name" value="XAA-PRO AMINOPEPTIDASE 3"/>
    <property type="match status" value="1"/>
</dbReference>
<sequence length="446" mass="51487">MIRMLKLVRNCYTNCTIKPSEYHLRQSKLIDLIRKENNSKIPITAVIPTNKTSFCAPDVPHKFRQCSYFRYLCGGVFPDAKLVITSEANSSNHKSILFLKEETEHDNIWHGKRIDDLTIKKNGSLDEILPLSEYENFLNSREKSTFGFDMSRNFDDIEKKLFLKGISRTNIADKLDELRWIKSEDEINIIRKTCEIGSRSMNSVIKKGLNVNHENVFVGLLEYEMRRRGADCLAYPPVIGAGKRANIIHYLDANRPINFSDCILIDAGCDYEGYSSDITRCFPISGSFTPIQKALYDALDEVHSDCLDYCNTRQPLLLSDLYFYMLKKMSQYFSEMQLFKNSYHTDEELIHIVNDICPHHISHYLGLDVHDSPSVKRNIPLTEGVVFTVEPGVYITNDNPFVRDEFKGIGFRIEDDILYTKNGIENLTKSCIRDSKDIEYHMKPSF</sequence>